<evidence type="ECO:0000256" key="3">
    <source>
        <dbReference type="ARBA" id="ARBA00010323"/>
    </source>
</evidence>
<evidence type="ECO:0000256" key="7">
    <source>
        <dbReference type="ARBA" id="ARBA00022841"/>
    </source>
</evidence>
<evidence type="ECO:0000313" key="13">
    <source>
        <dbReference type="EMBL" id="MCQ4167376.1"/>
    </source>
</evidence>
<feature type="transmembrane region" description="Helical" evidence="12">
    <location>
        <begin position="439"/>
        <end position="460"/>
    </location>
</feature>
<evidence type="ECO:0000256" key="11">
    <source>
        <dbReference type="PIRNR" id="PIRNR016636"/>
    </source>
</evidence>
<accession>A0ABT1QYL7</accession>
<evidence type="ECO:0000256" key="4">
    <source>
        <dbReference type="ARBA" id="ARBA00022475"/>
    </source>
</evidence>
<feature type="transmembrane region" description="Helical" evidence="12">
    <location>
        <begin position="43"/>
        <end position="63"/>
    </location>
</feature>
<gene>
    <name evidence="13" type="ORF">NM961_21895</name>
</gene>
<keyword evidence="11" id="KW-0997">Cell inner membrane</keyword>
<dbReference type="PIRSF" id="PIRSF016636">
    <property type="entry name" value="AlgI_DltB"/>
    <property type="match status" value="1"/>
</dbReference>
<dbReference type="EC" id="2.3.1.-" evidence="11"/>
<comment type="caution">
    <text evidence="13">The sequence shown here is derived from an EMBL/GenBank/DDBJ whole genome shotgun (WGS) entry which is preliminary data.</text>
</comment>
<evidence type="ECO:0000256" key="8">
    <source>
        <dbReference type="ARBA" id="ARBA00022989"/>
    </source>
</evidence>
<dbReference type="PIRSF" id="PIRSF500217">
    <property type="entry name" value="AlgI"/>
    <property type="match status" value="1"/>
</dbReference>
<evidence type="ECO:0000256" key="2">
    <source>
        <dbReference type="ARBA" id="ARBA00005182"/>
    </source>
</evidence>
<name>A0ABT1QYL7_9GAMM</name>
<dbReference type="Proteomes" id="UP001165498">
    <property type="component" value="Unassembled WGS sequence"/>
</dbReference>
<dbReference type="RefSeq" id="WP_255916563.1">
    <property type="nucleotide sequence ID" value="NZ_JANFQO010000029.1"/>
</dbReference>
<feature type="transmembrane region" description="Helical" evidence="12">
    <location>
        <begin position="304"/>
        <end position="329"/>
    </location>
</feature>
<feature type="transmembrane region" description="Helical" evidence="12">
    <location>
        <begin position="349"/>
        <end position="366"/>
    </location>
</feature>
<dbReference type="InterPro" id="IPR024194">
    <property type="entry name" value="Ac/AlaTfrase_AlgI/DltB"/>
</dbReference>
<evidence type="ECO:0000256" key="12">
    <source>
        <dbReference type="SAM" id="Phobius"/>
    </source>
</evidence>
<evidence type="ECO:0000313" key="14">
    <source>
        <dbReference type="Proteomes" id="UP001165498"/>
    </source>
</evidence>
<feature type="transmembrane region" description="Helical" evidence="12">
    <location>
        <begin position="75"/>
        <end position="96"/>
    </location>
</feature>
<dbReference type="PANTHER" id="PTHR13285:SF23">
    <property type="entry name" value="TEICHOIC ACID D-ALANYLTRANSFERASE"/>
    <property type="match status" value="1"/>
</dbReference>
<evidence type="ECO:0000256" key="10">
    <source>
        <dbReference type="ARBA" id="ARBA00023315"/>
    </source>
</evidence>
<dbReference type="PANTHER" id="PTHR13285">
    <property type="entry name" value="ACYLTRANSFERASE"/>
    <property type="match status" value="1"/>
</dbReference>
<evidence type="ECO:0000256" key="5">
    <source>
        <dbReference type="ARBA" id="ARBA00022679"/>
    </source>
</evidence>
<keyword evidence="7 11" id="KW-0016">Alginate biosynthesis</keyword>
<feature type="transmembrane region" description="Helical" evidence="12">
    <location>
        <begin position="108"/>
        <end position="130"/>
    </location>
</feature>
<keyword evidence="9 11" id="KW-0472">Membrane</keyword>
<proteinExistence type="inferred from homology"/>
<evidence type="ECO:0000256" key="1">
    <source>
        <dbReference type="ARBA" id="ARBA00004651"/>
    </source>
</evidence>
<dbReference type="InterPro" id="IPR028362">
    <property type="entry name" value="AlgI"/>
</dbReference>
<keyword evidence="5 11" id="KW-0808">Transferase</keyword>
<keyword evidence="14" id="KW-1185">Reference proteome</keyword>
<dbReference type="InterPro" id="IPR004299">
    <property type="entry name" value="MBOAT_fam"/>
</dbReference>
<keyword evidence="4 11" id="KW-1003">Cell membrane</keyword>
<dbReference type="InterPro" id="IPR051085">
    <property type="entry name" value="MB_O-acyltransferase"/>
</dbReference>
<feature type="transmembrane region" description="Helical" evidence="12">
    <location>
        <begin position="181"/>
        <end position="198"/>
    </location>
</feature>
<organism evidence="13 14">
    <name type="scientific">Tahibacter harae</name>
    <dbReference type="NCBI Taxonomy" id="2963937"/>
    <lineage>
        <taxon>Bacteria</taxon>
        <taxon>Pseudomonadati</taxon>
        <taxon>Pseudomonadota</taxon>
        <taxon>Gammaproteobacteria</taxon>
        <taxon>Lysobacterales</taxon>
        <taxon>Rhodanobacteraceae</taxon>
        <taxon>Tahibacter</taxon>
    </lineage>
</organism>
<keyword evidence="6 11" id="KW-0812">Transmembrane</keyword>
<protein>
    <recommendedName>
        <fullName evidence="11">Probable alginate O-acetylase</fullName>
        <ecNumber evidence="11">2.3.1.-</ecNumber>
    </recommendedName>
</protein>
<evidence type="ECO:0000256" key="6">
    <source>
        <dbReference type="ARBA" id="ARBA00022692"/>
    </source>
</evidence>
<dbReference type="Pfam" id="PF03062">
    <property type="entry name" value="MBOAT"/>
    <property type="match status" value="1"/>
</dbReference>
<comment type="pathway">
    <text evidence="2 11">Glycan biosynthesis; alginate biosynthesis.</text>
</comment>
<keyword evidence="8 12" id="KW-1133">Transmembrane helix</keyword>
<evidence type="ECO:0000256" key="9">
    <source>
        <dbReference type="ARBA" id="ARBA00023136"/>
    </source>
</evidence>
<keyword evidence="10 11" id="KW-0012">Acyltransferase</keyword>
<comment type="subcellular location">
    <subcellularLocation>
        <location evidence="11">Cell inner membrane</location>
    </subcellularLocation>
    <subcellularLocation>
        <location evidence="1">Cell membrane</location>
        <topology evidence="1">Multi-pass membrane protein</topology>
    </subcellularLocation>
</comment>
<sequence length="471" mass="53632">MVFSSVEFLFLFLPLFLLAQNFLPWRNLSFVLFSLVFYFAGEGWFTAVVAVSVAINYVFGLRIGDAADPRKRKQLLAVSVALNLALLIFFKYAGFIADTLFHPAKDSIWMNIHLPLGISFFTFHAISYLVDIYRRDARAERSFVNLSLYMLMFPQLIAGPILRFHMVAGQLRRRVVTSRHVYYGLLLFCFGLGQKVLLADTMAGVADPLFARADTLSTQTAWLAAICYTLQIFFDFGGYSNMAMGLGWMAGFHFPRNFNFPYIARSITDFWRRWHMSLSRWFRDYLYIPLGGNRLGPLKTYRNLMIVFLLCGLWHGAAWTFVLWGAYHGLLLVLERLGWEKLLQKSPRLLQHGYTMLAVIVGWVLFRAASVEQAGQILAKMFLLRTAEDLTIRQILNGEEMVVLVVAIALSAPLVPALLRRLVALPGLRPWPRRVPAWQYSAGVVLGLSILLGAALKILTGAYSPFIYFRF</sequence>
<dbReference type="EMBL" id="JANFQO010000029">
    <property type="protein sequence ID" value="MCQ4167376.1"/>
    <property type="molecule type" value="Genomic_DNA"/>
</dbReference>
<feature type="transmembrane region" description="Helical" evidence="12">
    <location>
        <begin position="401"/>
        <end position="419"/>
    </location>
</feature>
<reference evidence="13" key="1">
    <citation type="submission" date="2022-07" db="EMBL/GenBank/DDBJ databases">
        <title>Tahibacter sp., a new gammaproteobacterium isolated from the silt sample collected at pig farm.</title>
        <authorList>
            <person name="Chen H."/>
        </authorList>
    </citation>
    <scope>NUCLEOTIDE SEQUENCE</scope>
    <source>
        <strain evidence="13">P2K</strain>
    </source>
</reference>
<comment type="similarity">
    <text evidence="3 11">Belongs to the membrane-bound acyltransferase family.</text>
</comment>